<evidence type="ECO:0000313" key="4">
    <source>
        <dbReference type="Proteomes" id="UP000332933"/>
    </source>
</evidence>
<feature type="compositionally biased region" description="Polar residues" evidence="1">
    <location>
        <begin position="19"/>
        <end position="30"/>
    </location>
</feature>
<evidence type="ECO:0000313" key="2">
    <source>
        <dbReference type="EMBL" id="KAF0683683.1"/>
    </source>
</evidence>
<organism evidence="3 4">
    <name type="scientific">Aphanomyces stellatus</name>
    <dbReference type="NCBI Taxonomy" id="120398"/>
    <lineage>
        <taxon>Eukaryota</taxon>
        <taxon>Sar</taxon>
        <taxon>Stramenopiles</taxon>
        <taxon>Oomycota</taxon>
        <taxon>Saprolegniomycetes</taxon>
        <taxon>Saprolegniales</taxon>
        <taxon>Verrucalvaceae</taxon>
        <taxon>Aphanomyces</taxon>
    </lineage>
</organism>
<feature type="region of interest" description="Disordered" evidence="1">
    <location>
        <begin position="1"/>
        <end position="30"/>
    </location>
</feature>
<dbReference type="AlphaFoldDB" id="A0A485LPX5"/>
<dbReference type="EMBL" id="CAADRA010007409">
    <property type="protein sequence ID" value="VFU00885.1"/>
    <property type="molecule type" value="Genomic_DNA"/>
</dbReference>
<protein>
    <submittedName>
        <fullName evidence="3">Aste57867_24245 protein</fullName>
    </submittedName>
</protein>
<sequence length="391" mass="44941">MESSLPTMPPKPPPVPPTCKTSEGGTSASDVTSAAAQKAMEKKMKQRLYIRKMMRIYRDEHRQSREYLTNRIAELKTHLDHLIHMHARKRESATLLPWSDVAQALRENAAASMTEHHALQAEVAVYHGLVENVWLWMASCDHVSRALNPNQPSWRHVTLLADPRARRLGKEWITQQLYHNTNRILQQHLPRSLSPEDDYASVDVTFSGEFIHTTLCRQVVMTASRDEVVDLYRSHLIGVVMADLVTSAHVQTLSETTHNTVLHKRVTASGEYLGFLGGEFHEPNDRSIFVVQQIVDDEAHVHSLRQRNRMYWVDVRSWGDKAIVQYVAVSTQCFMGGRYFSLDEEAVHLGLDLSQCPEEMKETKMERHIQHLLRRKRMVCQRHVGEILHKA</sequence>
<evidence type="ECO:0000256" key="1">
    <source>
        <dbReference type="SAM" id="MobiDB-lite"/>
    </source>
</evidence>
<dbReference type="Proteomes" id="UP000332933">
    <property type="component" value="Unassembled WGS sequence"/>
</dbReference>
<dbReference type="EMBL" id="VJMH01007383">
    <property type="protein sequence ID" value="KAF0683683.1"/>
    <property type="molecule type" value="Genomic_DNA"/>
</dbReference>
<reference evidence="2" key="2">
    <citation type="submission" date="2019-06" db="EMBL/GenBank/DDBJ databases">
        <title>Genomics analysis of Aphanomyces spp. identifies a new class of oomycete effector associated with host adaptation.</title>
        <authorList>
            <person name="Gaulin E."/>
        </authorList>
    </citation>
    <scope>NUCLEOTIDE SEQUENCE</scope>
    <source>
        <strain evidence="2">CBS 578.67</strain>
    </source>
</reference>
<accession>A0A485LPX5</accession>
<proteinExistence type="predicted"/>
<keyword evidence="4" id="KW-1185">Reference proteome</keyword>
<reference evidence="3 4" key="1">
    <citation type="submission" date="2019-03" db="EMBL/GenBank/DDBJ databases">
        <authorList>
            <person name="Gaulin E."/>
            <person name="Dumas B."/>
        </authorList>
    </citation>
    <scope>NUCLEOTIDE SEQUENCE [LARGE SCALE GENOMIC DNA]</scope>
    <source>
        <strain evidence="3">CBS 568.67</strain>
    </source>
</reference>
<gene>
    <name evidence="3" type="primary">Aste57867_24245</name>
    <name evidence="2" type="ORF">As57867_024170</name>
    <name evidence="3" type="ORF">ASTE57867_24245</name>
</gene>
<name>A0A485LPX5_9STRA</name>
<evidence type="ECO:0000313" key="3">
    <source>
        <dbReference type="EMBL" id="VFU00885.1"/>
    </source>
</evidence>
<feature type="compositionally biased region" description="Pro residues" evidence="1">
    <location>
        <begin position="7"/>
        <end position="17"/>
    </location>
</feature>
<dbReference type="OrthoDB" id="77473at2759"/>